<accession>A0A0F9F486</accession>
<gene>
    <name evidence="2" type="ORF">LCGC14_2076740</name>
</gene>
<evidence type="ECO:0000256" key="1">
    <source>
        <dbReference type="SAM" id="MobiDB-lite"/>
    </source>
</evidence>
<protein>
    <submittedName>
        <fullName evidence="2">Uncharacterized protein</fullName>
    </submittedName>
</protein>
<comment type="caution">
    <text evidence="2">The sequence shown here is derived from an EMBL/GenBank/DDBJ whole genome shotgun (WGS) entry which is preliminary data.</text>
</comment>
<reference evidence="2" key="1">
    <citation type="journal article" date="2015" name="Nature">
        <title>Complex archaea that bridge the gap between prokaryotes and eukaryotes.</title>
        <authorList>
            <person name="Spang A."/>
            <person name="Saw J.H."/>
            <person name="Jorgensen S.L."/>
            <person name="Zaremba-Niedzwiedzka K."/>
            <person name="Martijn J."/>
            <person name="Lind A.E."/>
            <person name="van Eijk R."/>
            <person name="Schleper C."/>
            <person name="Guy L."/>
            <person name="Ettema T.J."/>
        </authorList>
    </citation>
    <scope>NUCLEOTIDE SEQUENCE</scope>
</reference>
<dbReference type="EMBL" id="LAZR01025018">
    <property type="protein sequence ID" value="KKL73256.1"/>
    <property type="molecule type" value="Genomic_DNA"/>
</dbReference>
<organism evidence="2">
    <name type="scientific">marine sediment metagenome</name>
    <dbReference type="NCBI Taxonomy" id="412755"/>
    <lineage>
        <taxon>unclassified sequences</taxon>
        <taxon>metagenomes</taxon>
        <taxon>ecological metagenomes</taxon>
    </lineage>
</organism>
<sequence>MTSNEKNDRDVMVIGPCNGDGSHVAIRYRNGEPLDSGSLRRLKHGRPISGEPVRLHPHEEGPGNDVEYLLTDGPELDGPAMVNSQAFRNGWDEIFEKRNLFGSEVQPGSA</sequence>
<feature type="region of interest" description="Disordered" evidence="1">
    <location>
        <begin position="36"/>
        <end position="62"/>
    </location>
</feature>
<evidence type="ECO:0000313" key="2">
    <source>
        <dbReference type="EMBL" id="KKL73256.1"/>
    </source>
</evidence>
<proteinExistence type="predicted"/>
<name>A0A0F9F486_9ZZZZ</name>
<dbReference type="AlphaFoldDB" id="A0A0F9F486"/>